<dbReference type="GO" id="GO:0005506">
    <property type="term" value="F:iron ion binding"/>
    <property type="evidence" value="ECO:0007669"/>
    <property type="project" value="InterPro"/>
</dbReference>
<feature type="binding site" description="covalent" evidence="8">
    <location>
        <position position="146"/>
    </location>
    <ligand>
        <name>heme c</name>
        <dbReference type="ChEBI" id="CHEBI:61717"/>
        <label>2</label>
    </ligand>
</feature>
<feature type="binding site" description="covalent" evidence="8">
    <location>
        <position position="46"/>
    </location>
    <ligand>
        <name>heme c</name>
        <dbReference type="ChEBI" id="CHEBI:61717"/>
        <label>1</label>
    </ligand>
</feature>
<evidence type="ECO:0000256" key="7">
    <source>
        <dbReference type="ARBA" id="ARBA00023004"/>
    </source>
</evidence>
<gene>
    <name evidence="12" type="ORF">EDC36_11075</name>
    <name evidence="13" type="ORF">Tigna_01664</name>
</gene>
<keyword evidence="15" id="KW-1185">Reference proteome</keyword>
<evidence type="ECO:0000256" key="4">
    <source>
        <dbReference type="ARBA" id="ARBA00022723"/>
    </source>
</evidence>
<dbReference type="InterPro" id="IPR024167">
    <property type="entry name" value="Cytochrome_c4-like"/>
</dbReference>
<evidence type="ECO:0000313" key="13">
    <source>
        <dbReference type="EMBL" id="TSE21278.1"/>
    </source>
</evidence>
<comment type="PTM">
    <text evidence="8">Binds 2 heme c groups covalently per subunit.</text>
</comment>
<evidence type="ECO:0000256" key="8">
    <source>
        <dbReference type="PIRSR" id="PIRSR000005-1"/>
    </source>
</evidence>
<keyword evidence="3 8" id="KW-0349">Heme</keyword>
<reference evidence="12 14" key="1">
    <citation type="submission" date="2019-03" db="EMBL/GenBank/DDBJ databases">
        <title>Genomic Encyclopedia of Type Strains, Phase IV (KMG-IV): sequencing the most valuable type-strain genomes for metagenomic binning, comparative biology and taxonomic classification.</title>
        <authorList>
            <person name="Goeker M."/>
        </authorList>
    </citation>
    <scope>NUCLEOTIDE SEQUENCE [LARGE SCALE GENOMIC DNA]</scope>
    <source>
        <strain evidence="12 14">DSM 12034</strain>
    </source>
</reference>
<dbReference type="PIRSF" id="PIRSF000005">
    <property type="entry name" value="Cytochrome_c4"/>
    <property type="match status" value="1"/>
</dbReference>
<sequence>MTTMVRSPSFGGLRRWAVAAVALAAAHMAHAQADEARARKIANGVCFMCHGENGESTSEIFPRLAGQHSEYITKQLRAFKSGERKSTAMAEMVAKLTDDEMVALGRYYEKMPTTREEAKDPQLALVGKYLYHNGNKFSGVPACASCHGADGYGAANLPRLAGQLPGYLFTQLKQFNKRQRTNDNVVMHTVAEKMTELEMAAVAEYLGSK</sequence>
<feature type="binding site" description="covalent" evidence="8">
    <location>
        <position position="49"/>
    </location>
    <ligand>
        <name>heme c</name>
        <dbReference type="ChEBI" id="CHEBI:61717"/>
        <label>1</label>
    </ligand>
</feature>
<organism evidence="12 14">
    <name type="scientific">Tepidimonas ignava</name>
    <dbReference type="NCBI Taxonomy" id="114249"/>
    <lineage>
        <taxon>Bacteria</taxon>
        <taxon>Pseudomonadati</taxon>
        <taxon>Pseudomonadota</taxon>
        <taxon>Betaproteobacteria</taxon>
        <taxon>Burkholderiales</taxon>
        <taxon>Tepidimonas</taxon>
    </lineage>
</organism>
<name>A0A4R3LBZ7_9BURK</name>
<comment type="subcellular location">
    <subcellularLocation>
        <location evidence="1">Periplasm</location>
    </subcellularLocation>
</comment>
<dbReference type="GO" id="GO:0020037">
    <property type="term" value="F:heme binding"/>
    <property type="evidence" value="ECO:0007669"/>
    <property type="project" value="InterPro"/>
</dbReference>
<keyword evidence="10" id="KW-0732">Signal</keyword>
<dbReference type="RefSeq" id="WP_243646540.1">
    <property type="nucleotide sequence ID" value="NZ_SMAH01000010.1"/>
</dbReference>
<feature type="signal peptide" evidence="10">
    <location>
        <begin position="1"/>
        <end position="31"/>
    </location>
</feature>
<dbReference type="InterPro" id="IPR009056">
    <property type="entry name" value="Cyt_c-like_dom"/>
</dbReference>
<feature type="binding site" description="axial binding residue" evidence="9">
    <location>
        <position position="50"/>
    </location>
    <ligand>
        <name>heme c</name>
        <dbReference type="ChEBI" id="CHEBI:61717"/>
        <label>1</label>
    </ligand>
    <ligandPart>
        <name>Fe</name>
        <dbReference type="ChEBI" id="CHEBI:18248"/>
    </ligandPart>
</feature>
<feature type="domain" description="Cytochrome c" evidence="11">
    <location>
        <begin position="122"/>
        <end position="209"/>
    </location>
</feature>
<evidence type="ECO:0000256" key="3">
    <source>
        <dbReference type="ARBA" id="ARBA00022617"/>
    </source>
</evidence>
<evidence type="ECO:0000313" key="14">
    <source>
        <dbReference type="Proteomes" id="UP000295536"/>
    </source>
</evidence>
<dbReference type="PROSITE" id="PS51007">
    <property type="entry name" value="CYTC"/>
    <property type="match status" value="2"/>
</dbReference>
<keyword evidence="2" id="KW-0813">Transport</keyword>
<comment type="caution">
    <text evidence="12">The sequence shown here is derived from an EMBL/GenBank/DDBJ whole genome shotgun (WGS) entry which is preliminary data.</text>
</comment>
<evidence type="ECO:0000256" key="5">
    <source>
        <dbReference type="ARBA" id="ARBA00022764"/>
    </source>
</evidence>
<evidence type="ECO:0000313" key="12">
    <source>
        <dbReference type="EMBL" id="TCS97292.1"/>
    </source>
</evidence>
<dbReference type="GO" id="GO:0042597">
    <property type="term" value="C:periplasmic space"/>
    <property type="evidence" value="ECO:0007669"/>
    <property type="project" value="UniProtKB-SubCell"/>
</dbReference>
<accession>A0A4R3LBZ7</accession>
<feature type="binding site" description="axial binding residue" evidence="9">
    <location>
        <position position="187"/>
    </location>
    <ligand>
        <name>heme c</name>
        <dbReference type="ChEBI" id="CHEBI:61717"/>
        <label>2</label>
    </ligand>
    <ligandPart>
        <name>Fe</name>
        <dbReference type="ChEBI" id="CHEBI:18248"/>
    </ligandPart>
</feature>
<dbReference type="Pfam" id="PF00034">
    <property type="entry name" value="Cytochrom_C"/>
    <property type="match status" value="2"/>
</dbReference>
<keyword evidence="5" id="KW-0574">Periplasm</keyword>
<keyword evidence="6" id="KW-0249">Electron transport</keyword>
<feature type="binding site" description="covalent" evidence="8">
    <location>
        <position position="143"/>
    </location>
    <ligand>
        <name>heme c</name>
        <dbReference type="ChEBI" id="CHEBI:61717"/>
        <label>2</label>
    </ligand>
</feature>
<evidence type="ECO:0000256" key="9">
    <source>
        <dbReference type="PIRSR" id="PIRSR000005-2"/>
    </source>
</evidence>
<evidence type="ECO:0000256" key="6">
    <source>
        <dbReference type="ARBA" id="ARBA00022982"/>
    </source>
</evidence>
<dbReference type="PANTHER" id="PTHR33751:SF9">
    <property type="entry name" value="CYTOCHROME C4"/>
    <property type="match status" value="1"/>
</dbReference>
<dbReference type="InterPro" id="IPR050597">
    <property type="entry name" value="Cytochrome_c_Oxidase_Subunit"/>
</dbReference>
<keyword evidence="4 9" id="KW-0479">Metal-binding</keyword>
<evidence type="ECO:0000256" key="2">
    <source>
        <dbReference type="ARBA" id="ARBA00022448"/>
    </source>
</evidence>
<feature type="chain" id="PRO_5020889912" evidence="10">
    <location>
        <begin position="32"/>
        <end position="209"/>
    </location>
</feature>
<dbReference type="AlphaFoldDB" id="A0A4R3LBZ7"/>
<dbReference type="InterPro" id="IPR036909">
    <property type="entry name" value="Cyt_c-like_dom_sf"/>
</dbReference>
<dbReference type="SUPFAM" id="SSF46626">
    <property type="entry name" value="Cytochrome c"/>
    <property type="match status" value="2"/>
</dbReference>
<evidence type="ECO:0000256" key="1">
    <source>
        <dbReference type="ARBA" id="ARBA00004418"/>
    </source>
</evidence>
<protein>
    <submittedName>
        <fullName evidence="13">Cytochrome c4</fullName>
    </submittedName>
    <submittedName>
        <fullName evidence="12">Cytochrome c553</fullName>
    </submittedName>
</protein>
<evidence type="ECO:0000313" key="15">
    <source>
        <dbReference type="Proteomes" id="UP000315577"/>
    </source>
</evidence>
<dbReference type="Proteomes" id="UP000295536">
    <property type="component" value="Unassembled WGS sequence"/>
</dbReference>
<evidence type="ECO:0000256" key="10">
    <source>
        <dbReference type="SAM" id="SignalP"/>
    </source>
</evidence>
<dbReference type="GO" id="GO:0009055">
    <property type="term" value="F:electron transfer activity"/>
    <property type="evidence" value="ECO:0007669"/>
    <property type="project" value="InterPro"/>
</dbReference>
<dbReference type="PANTHER" id="PTHR33751">
    <property type="entry name" value="CBB3-TYPE CYTOCHROME C OXIDASE SUBUNIT FIXP"/>
    <property type="match status" value="1"/>
</dbReference>
<dbReference type="Proteomes" id="UP000315577">
    <property type="component" value="Unassembled WGS sequence"/>
</dbReference>
<proteinExistence type="predicted"/>
<dbReference type="EMBL" id="SMAH01000010">
    <property type="protein sequence ID" value="TCS97292.1"/>
    <property type="molecule type" value="Genomic_DNA"/>
</dbReference>
<dbReference type="EMBL" id="VJNC01000010">
    <property type="protein sequence ID" value="TSE21278.1"/>
    <property type="molecule type" value="Genomic_DNA"/>
</dbReference>
<evidence type="ECO:0000259" key="11">
    <source>
        <dbReference type="PROSITE" id="PS51007"/>
    </source>
</evidence>
<feature type="domain" description="Cytochrome c" evidence="11">
    <location>
        <begin position="33"/>
        <end position="112"/>
    </location>
</feature>
<reference evidence="13 15" key="2">
    <citation type="submission" date="2019-07" db="EMBL/GenBank/DDBJ databases">
        <title>Tepidimonas ignava SPS-1037 draft genome.</title>
        <authorList>
            <person name="Da Costa M.S."/>
            <person name="Froufe H.J.C."/>
            <person name="Egas C."/>
            <person name="Albuquerque L."/>
        </authorList>
    </citation>
    <scope>NUCLEOTIDE SEQUENCE [LARGE SCALE GENOMIC DNA]</scope>
    <source>
        <strain evidence="13 15">SPS-1037</strain>
    </source>
</reference>
<keyword evidence="7 9" id="KW-0408">Iron</keyword>
<feature type="binding site" description="axial binding residue" evidence="9">
    <location>
        <position position="89"/>
    </location>
    <ligand>
        <name>heme c</name>
        <dbReference type="ChEBI" id="CHEBI:61717"/>
        <label>1</label>
    </ligand>
    <ligandPart>
        <name>Fe</name>
        <dbReference type="ChEBI" id="CHEBI:18248"/>
    </ligandPart>
</feature>
<dbReference type="Gene3D" id="1.10.760.10">
    <property type="entry name" value="Cytochrome c-like domain"/>
    <property type="match status" value="2"/>
</dbReference>
<feature type="binding site" description="axial binding residue" evidence="9">
    <location>
        <position position="147"/>
    </location>
    <ligand>
        <name>heme c</name>
        <dbReference type="ChEBI" id="CHEBI:61717"/>
        <label>2</label>
    </ligand>
    <ligandPart>
        <name>Fe</name>
        <dbReference type="ChEBI" id="CHEBI:18248"/>
    </ligandPart>
</feature>